<evidence type="ECO:0000313" key="1">
    <source>
        <dbReference type="EMBL" id="SDC22319.1"/>
    </source>
</evidence>
<keyword evidence="2" id="KW-1185">Reference proteome</keyword>
<dbReference type="Proteomes" id="UP000243468">
    <property type="component" value="Unassembled WGS sequence"/>
</dbReference>
<name>A0A1G6JU71_9GAMM</name>
<dbReference type="AlphaFoldDB" id="A0A1G6JU71"/>
<accession>A0A1G6JU71</accession>
<sequence>MRLEYGPEGMSMRAEVCSEYSLLFLPELMIPGKCA</sequence>
<gene>
    <name evidence="1" type="ORF">SAMN05421732_10471</name>
</gene>
<reference evidence="2" key="1">
    <citation type="submission" date="2016-09" db="EMBL/GenBank/DDBJ databases">
        <authorList>
            <person name="Varghese N."/>
            <person name="Submissions S."/>
        </authorList>
    </citation>
    <scope>NUCLEOTIDE SEQUENCE [LARGE SCALE GENOMIC DNA]</scope>
    <source>
        <strain evidence="2">ANC 4667</strain>
    </source>
</reference>
<proteinExistence type="predicted"/>
<organism evidence="1 2">
    <name type="scientific">Acinetobacter kookii</name>
    <dbReference type="NCBI Taxonomy" id="1226327"/>
    <lineage>
        <taxon>Bacteria</taxon>
        <taxon>Pseudomonadati</taxon>
        <taxon>Pseudomonadota</taxon>
        <taxon>Gammaproteobacteria</taxon>
        <taxon>Moraxellales</taxon>
        <taxon>Moraxellaceae</taxon>
        <taxon>Acinetobacter</taxon>
    </lineage>
</organism>
<dbReference type="STRING" id="1226327.SAMN05421732_10471"/>
<evidence type="ECO:0000313" key="2">
    <source>
        <dbReference type="Proteomes" id="UP000243468"/>
    </source>
</evidence>
<dbReference type="EMBL" id="FMYO01000004">
    <property type="protein sequence ID" value="SDC22319.1"/>
    <property type="molecule type" value="Genomic_DNA"/>
</dbReference>
<protein>
    <submittedName>
        <fullName evidence="1">Uncharacterized protein</fullName>
    </submittedName>
</protein>